<dbReference type="GO" id="GO:0009252">
    <property type="term" value="P:peptidoglycan biosynthetic process"/>
    <property type="evidence" value="ECO:0007669"/>
    <property type="project" value="UniProtKB-KW"/>
</dbReference>
<keyword evidence="3 9" id="KW-0812">Transmembrane</keyword>
<feature type="transmembrane region" description="Helical" evidence="9">
    <location>
        <begin position="230"/>
        <end position="250"/>
    </location>
</feature>
<dbReference type="GO" id="GO:0034204">
    <property type="term" value="P:lipid translocation"/>
    <property type="evidence" value="ECO:0007669"/>
    <property type="project" value="TreeGrafter"/>
</dbReference>
<evidence type="ECO:0000256" key="9">
    <source>
        <dbReference type="SAM" id="Phobius"/>
    </source>
</evidence>
<comment type="subcellular location">
    <subcellularLocation>
        <location evidence="1">Cell membrane</location>
        <topology evidence="1">Multi-pass membrane protein</topology>
    </subcellularLocation>
</comment>
<dbReference type="PANTHER" id="PTHR47019:SF1">
    <property type="entry name" value="LIPID II FLIPPASE MURJ"/>
    <property type="match status" value="1"/>
</dbReference>
<evidence type="ECO:0000256" key="6">
    <source>
        <dbReference type="ARBA" id="ARBA00022989"/>
    </source>
</evidence>
<organism evidence="10 11">
    <name type="scientific">Allocatelliglobosispora scoriae</name>
    <dbReference type="NCBI Taxonomy" id="643052"/>
    <lineage>
        <taxon>Bacteria</taxon>
        <taxon>Bacillati</taxon>
        <taxon>Actinomycetota</taxon>
        <taxon>Actinomycetes</taxon>
        <taxon>Micromonosporales</taxon>
        <taxon>Micromonosporaceae</taxon>
        <taxon>Allocatelliglobosispora</taxon>
    </lineage>
</organism>
<dbReference type="Proteomes" id="UP000587527">
    <property type="component" value="Unassembled WGS sequence"/>
</dbReference>
<feature type="transmembrane region" description="Helical" evidence="9">
    <location>
        <begin position="582"/>
        <end position="599"/>
    </location>
</feature>
<proteinExistence type="predicted"/>
<name>A0A841BU79_9ACTN</name>
<evidence type="ECO:0000313" key="10">
    <source>
        <dbReference type="EMBL" id="MBB5870996.1"/>
    </source>
</evidence>
<gene>
    <name evidence="10" type="ORF">F4553_004375</name>
</gene>
<feature type="transmembrane region" description="Helical" evidence="9">
    <location>
        <begin position="119"/>
        <end position="137"/>
    </location>
</feature>
<feature type="transmembrane region" description="Helical" evidence="9">
    <location>
        <begin position="455"/>
        <end position="482"/>
    </location>
</feature>
<keyword evidence="2" id="KW-1003">Cell membrane</keyword>
<feature type="transmembrane region" description="Helical" evidence="9">
    <location>
        <begin position="420"/>
        <end position="443"/>
    </location>
</feature>
<reference evidence="10 11" key="1">
    <citation type="submission" date="2020-08" db="EMBL/GenBank/DDBJ databases">
        <title>Sequencing the genomes of 1000 actinobacteria strains.</title>
        <authorList>
            <person name="Klenk H.-P."/>
        </authorList>
    </citation>
    <scope>NUCLEOTIDE SEQUENCE [LARGE SCALE GENOMIC DNA]</scope>
    <source>
        <strain evidence="10 11">DSM 45362</strain>
    </source>
</reference>
<feature type="transmembrane region" description="Helical" evidence="9">
    <location>
        <begin position="515"/>
        <end position="536"/>
    </location>
</feature>
<feature type="region of interest" description="Disordered" evidence="8">
    <location>
        <begin position="1"/>
        <end position="23"/>
    </location>
</feature>
<dbReference type="Pfam" id="PF03023">
    <property type="entry name" value="MurJ"/>
    <property type="match status" value="1"/>
</dbReference>
<feature type="transmembrane region" description="Helical" evidence="9">
    <location>
        <begin position="262"/>
        <end position="281"/>
    </location>
</feature>
<evidence type="ECO:0000256" key="4">
    <source>
        <dbReference type="ARBA" id="ARBA00022960"/>
    </source>
</evidence>
<dbReference type="NCBIfam" id="TIGR01695">
    <property type="entry name" value="murJ_mviN"/>
    <property type="match status" value="1"/>
</dbReference>
<dbReference type="GO" id="GO:0015648">
    <property type="term" value="F:lipid-linked peptidoglycan transporter activity"/>
    <property type="evidence" value="ECO:0007669"/>
    <property type="project" value="TreeGrafter"/>
</dbReference>
<dbReference type="GO" id="GO:0008360">
    <property type="term" value="P:regulation of cell shape"/>
    <property type="evidence" value="ECO:0007669"/>
    <property type="project" value="UniProtKB-KW"/>
</dbReference>
<comment type="caution">
    <text evidence="10">The sequence shown here is derived from an EMBL/GenBank/DDBJ whole genome shotgun (WGS) entry which is preliminary data.</text>
</comment>
<accession>A0A841BU79</accession>
<dbReference type="PRINTS" id="PR01806">
    <property type="entry name" value="VIRFACTRMVIN"/>
</dbReference>
<dbReference type="AlphaFoldDB" id="A0A841BU79"/>
<evidence type="ECO:0000256" key="3">
    <source>
        <dbReference type="ARBA" id="ARBA00022692"/>
    </source>
</evidence>
<dbReference type="InterPro" id="IPR051050">
    <property type="entry name" value="Lipid_II_flippase_MurJ/MviN"/>
</dbReference>
<evidence type="ECO:0000313" key="11">
    <source>
        <dbReference type="Proteomes" id="UP000587527"/>
    </source>
</evidence>
<keyword evidence="6 9" id="KW-1133">Transmembrane helix</keyword>
<dbReference type="CDD" id="cd13123">
    <property type="entry name" value="MATE_MurJ_like"/>
    <property type="match status" value="1"/>
</dbReference>
<feature type="transmembrane region" description="Helical" evidence="9">
    <location>
        <begin position="556"/>
        <end position="576"/>
    </location>
</feature>
<keyword evidence="7 9" id="KW-0472">Membrane</keyword>
<feature type="transmembrane region" description="Helical" evidence="9">
    <location>
        <begin position="337"/>
        <end position="362"/>
    </location>
</feature>
<feature type="transmembrane region" description="Helical" evidence="9">
    <location>
        <begin position="149"/>
        <end position="168"/>
    </location>
</feature>
<dbReference type="InterPro" id="IPR004268">
    <property type="entry name" value="MurJ"/>
</dbReference>
<keyword evidence="4" id="KW-0133">Cell shape</keyword>
<feature type="transmembrane region" description="Helical" evidence="9">
    <location>
        <begin position="293"/>
        <end position="316"/>
    </location>
</feature>
<feature type="transmembrane region" description="Helical" evidence="9">
    <location>
        <begin position="188"/>
        <end position="210"/>
    </location>
</feature>
<evidence type="ECO:0000256" key="7">
    <source>
        <dbReference type="ARBA" id="ARBA00023136"/>
    </source>
</evidence>
<protein>
    <submittedName>
        <fullName evidence="10">Putative peptidoglycan lipid II flippase</fullName>
    </submittedName>
</protein>
<dbReference type="PANTHER" id="PTHR47019">
    <property type="entry name" value="LIPID II FLIPPASE MURJ"/>
    <property type="match status" value="1"/>
</dbReference>
<feature type="transmembrane region" description="Helical" evidence="9">
    <location>
        <begin position="368"/>
        <end position="392"/>
    </location>
</feature>
<evidence type="ECO:0000256" key="5">
    <source>
        <dbReference type="ARBA" id="ARBA00022984"/>
    </source>
</evidence>
<evidence type="ECO:0000256" key="8">
    <source>
        <dbReference type="SAM" id="MobiDB-lite"/>
    </source>
</evidence>
<keyword evidence="5" id="KW-0573">Peptidoglycan synthesis</keyword>
<feature type="transmembrane region" description="Helical" evidence="9">
    <location>
        <begin position="489"/>
        <end position="509"/>
    </location>
</feature>
<keyword evidence="11" id="KW-1185">Reference proteome</keyword>
<sequence length="625" mass="64433">MTRDPEHDWFPWDETGTFPIIGGKPPVGETESVAEPTVHLQRPASAEGTVYVAAAAAASAVETSPGGTAGEATGMPAGEATVRLGVPAAAEATAPAGPTAASSSALMAAGSLVSRATGFLRTAMIAAALGGALLGVGDAYTTSQFLPGMVYELLIGGILASVVVPVLVQARKRDADGGEAYAQRLITLVMVVLGVASLLATLCAPLLTLLYTKPSTGDAYRALVTDLSYLMLPAIFFFGVAAILSAYLNTRNSFAPPMWTPILNNVIVIATAAAFMIVSGSTPVTPANITPGLILLLGGGTLLGIVVQTVALLPALHKAGFRWRLRFDFRELGLRRLGHLGGWVFCYVAVSQVGLLVLLRLLSGDGLLIYNNVFLLMMMAHGIVAVSIVTALMPRMSAAATAGRFADVVDDLAKGVRTTVAMLAPIAVVFIFLAGPTLVALFVRGEFTVGDADKGAPVLIMAGLSLIPFSLSQLFTFAFYALPDTKTPALLNIPVVVVRVAVQLVLFGVTAMGAAGVMLGNGISYLVCLVLSAWLLRNKIGSLGLAQTAGTLAKVAAAMVGSGLVGFGAVAGIEAIGIDSAWVQLIIGGGLILASYLGLAKLLRVGEIDDVFALLGRIRRKVVGR</sequence>
<evidence type="ECO:0000256" key="2">
    <source>
        <dbReference type="ARBA" id="ARBA00022475"/>
    </source>
</evidence>
<dbReference type="GO" id="GO:0005886">
    <property type="term" value="C:plasma membrane"/>
    <property type="evidence" value="ECO:0007669"/>
    <property type="project" value="UniProtKB-SubCell"/>
</dbReference>
<dbReference type="EMBL" id="JACHMN010000002">
    <property type="protein sequence ID" value="MBB5870996.1"/>
    <property type="molecule type" value="Genomic_DNA"/>
</dbReference>
<evidence type="ECO:0000256" key="1">
    <source>
        <dbReference type="ARBA" id="ARBA00004651"/>
    </source>
</evidence>
<feature type="compositionally biased region" description="Basic and acidic residues" evidence="8">
    <location>
        <begin position="1"/>
        <end position="10"/>
    </location>
</feature>